<proteinExistence type="predicted"/>
<gene>
    <name evidence="1" type="ORF">LMTR13_25820</name>
</gene>
<evidence type="ECO:0000313" key="2">
    <source>
        <dbReference type="Proteomes" id="UP000092839"/>
    </source>
</evidence>
<dbReference type="Proteomes" id="UP000092839">
    <property type="component" value="Chromosome"/>
</dbReference>
<dbReference type="KEGG" id="bic:LMTR13_25820"/>
<protein>
    <submittedName>
        <fullName evidence="1">Uncharacterized protein</fullName>
    </submittedName>
</protein>
<sequence>MTLLTVLSGLRSSNLKGLGATLTVERQADGDLVREMLAFTANGSWTWRSRRGPAPRSQLRELDCNRNRGRL</sequence>
<organism evidence="1 2">
    <name type="scientific">Bradyrhizobium icense</name>
    <dbReference type="NCBI Taxonomy" id="1274631"/>
    <lineage>
        <taxon>Bacteria</taxon>
        <taxon>Pseudomonadati</taxon>
        <taxon>Pseudomonadota</taxon>
        <taxon>Alphaproteobacteria</taxon>
        <taxon>Hyphomicrobiales</taxon>
        <taxon>Nitrobacteraceae</taxon>
        <taxon>Bradyrhizobium</taxon>
    </lineage>
</organism>
<reference evidence="1 2" key="1">
    <citation type="submission" date="2016-07" db="EMBL/GenBank/DDBJ databases">
        <title>Complete genome sequence of Bradyrhizobium icense LMTR 13T, a potential inoculant strain isolated from lima bean (Phaseolus lunatus) in Peru.</title>
        <authorList>
            <person name="Ormeno-Orrillo E."/>
            <person name="Duran D."/>
            <person name="Rogel M.A."/>
            <person name="Rey L."/>
            <person name="Imperial J."/>
            <person name="Ruiz-Argueso T."/>
            <person name="Martinez-Romero E."/>
        </authorList>
    </citation>
    <scope>NUCLEOTIDE SEQUENCE [LARGE SCALE GENOMIC DNA]</scope>
    <source>
        <strain evidence="1 2">LMTR 13</strain>
    </source>
</reference>
<dbReference type="EMBL" id="CP016428">
    <property type="protein sequence ID" value="ANW03059.1"/>
    <property type="molecule type" value="Genomic_DNA"/>
</dbReference>
<name>A0A1B1UJU4_9BRAD</name>
<accession>A0A1B1UJU4</accession>
<dbReference type="AlphaFoldDB" id="A0A1B1UJU4"/>
<keyword evidence="2" id="KW-1185">Reference proteome</keyword>
<evidence type="ECO:0000313" key="1">
    <source>
        <dbReference type="EMBL" id="ANW03059.1"/>
    </source>
</evidence>